<dbReference type="RefSeq" id="WP_381207500.1">
    <property type="nucleotide sequence ID" value="NZ_JBHSPC010000015.1"/>
</dbReference>
<dbReference type="Proteomes" id="UP001596183">
    <property type="component" value="Unassembled WGS sequence"/>
</dbReference>
<comment type="caution">
    <text evidence="1">The sequence shown here is derived from an EMBL/GenBank/DDBJ whole genome shotgun (WGS) entry which is preliminary data.</text>
</comment>
<accession>A0ABW0XHZ0</accession>
<evidence type="ECO:0000313" key="1">
    <source>
        <dbReference type="EMBL" id="MFC5670041.1"/>
    </source>
</evidence>
<protein>
    <recommendedName>
        <fullName evidence="3">DUF4034 domain-containing protein</fullName>
    </recommendedName>
</protein>
<proteinExistence type="predicted"/>
<evidence type="ECO:0000313" key="2">
    <source>
        <dbReference type="Proteomes" id="UP001596183"/>
    </source>
</evidence>
<evidence type="ECO:0008006" key="3">
    <source>
        <dbReference type="Google" id="ProtNLM"/>
    </source>
</evidence>
<dbReference type="EMBL" id="JBHSPC010000015">
    <property type="protein sequence ID" value="MFC5670041.1"/>
    <property type="molecule type" value="Genomic_DNA"/>
</dbReference>
<reference evidence="2" key="1">
    <citation type="journal article" date="2019" name="Int. J. Syst. Evol. Microbiol.">
        <title>The Global Catalogue of Microorganisms (GCM) 10K type strain sequencing project: providing services to taxonomists for standard genome sequencing and annotation.</title>
        <authorList>
            <consortium name="The Broad Institute Genomics Platform"/>
            <consortium name="The Broad Institute Genome Sequencing Center for Infectious Disease"/>
            <person name="Wu L."/>
            <person name="Ma J."/>
        </authorList>
    </citation>
    <scope>NUCLEOTIDE SEQUENCE [LARGE SCALE GENOMIC DNA]</scope>
    <source>
        <strain evidence="2">JCM 13852</strain>
    </source>
</reference>
<gene>
    <name evidence="1" type="ORF">ACFP2V_07950</name>
</gene>
<organism evidence="1 2">
    <name type="scientific">Streptomyces incanus</name>
    <dbReference type="NCBI Taxonomy" id="887453"/>
    <lineage>
        <taxon>Bacteria</taxon>
        <taxon>Bacillati</taxon>
        <taxon>Actinomycetota</taxon>
        <taxon>Actinomycetes</taxon>
        <taxon>Kitasatosporales</taxon>
        <taxon>Streptomycetaceae</taxon>
        <taxon>Streptomyces</taxon>
    </lineage>
</organism>
<name>A0ABW0XHZ0_9ACTN</name>
<sequence>MSFAFSASSLPPPDFEIASAFPEAVRLRQVAAAGDWASARQYVDSLPQGADRAFAVSVLAEVPGVEQPLRELVAAAPDDVFALTVLGAHEIRAGWEIRTEARAEDVSREQFAAFHARLREAEKLLIRATALDPSHDAAWAERLNTARGLNLGQNEARRRYDRLAAHHPHHFTGQARLLQQLLPKWGGSRQAAHGFAQECLRGAPDGALNGGLVAEMHVEHWLDLPTDRERTEYLRQPRLHAELVEAAEHSVFHPHFRPTYGWVTVQGCFAALFSLIGDRARAAAHFRALGNLASEYPWSYLGEPADAYVKYRDAAFAQG</sequence>
<keyword evidence="2" id="KW-1185">Reference proteome</keyword>